<reference evidence="6 7" key="1">
    <citation type="submission" date="2017-10" db="EMBL/GenBank/DDBJ databases">
        <title>Bacillus sp. nov., a halophilic bacterium isolated from a Keqin Lake.</title>
        <authorList>
            <person name="Wang H."/>
        </authorList>
    </citation>
    <scope>NUCLEOTIDE SEQUENCE [LARGE SCALE GENOMIC DNA]</scope>
    <source>
        <strain evidence="6 7">KCTC 13187</strain>
    </source>
</reference>
<dbReference type="PANTHER" id="PTHR30349">
    <property type="entry name" value="PHAGE INTEGRASE-RELATED"/>
    <property type="match status" value="1"/>
</dbReference>
<dbReference type="InterPro" id="IPR011010">
    <property type="entry name" value="DNA_brk_join_enz"/>
</dbReference>
<organism evidence="6 7">
    <name type="scientific">Salipaludibacillus neizhouensis</name>
    <dbReference type="NCBI Taxonomy" id="885475"/>
    <lineage>
        <taxon>Bacteria</taxon>
        <taxon>Bacillati</taxon>
        <taxon>Bacillota</taxon>
        <taxon>Bacilli</taxon>
        <taxon>Bacillales</taxon>
        <taxon>Bacillaceae</taxon>
    </lineage>
</organism>
<keyword evidence="7" id="KW-1185">Reference proteome</keyword>
<dbReference type="InterPro" id="IPR002104">
    <property type="entry name" value="Integrase_catalytic"/>
</dbReference>
<comment type="similarity">
    <text evidence="1">Belongs to the 'phage' integrase family.</text>
</comment>
<keyword evidence="2" id="KW-0229">DNA integration</keyword>
<dbReference type="GO" id="GO:0015074">
    <property type="term" value="P:DNA integration"/>
    <property type="evidence" value="ECO:0007669"/>
    <property type="project" value="UniProtKB-KW"/>
</dbReference>
<dbReference type="InterPro" id="IPR010998">
    <property type="entry name" value="Integrase_recombinase_N"/>
</dbReference>
<dbReference type="InterPro" id="IPR013762">
    <property type="entry name" value="Integrase-like_cat_sf"/>
</dbReference>
<accession>A0A3A9JYU2</accession>
<dbReference type="EMBL" id="PDOE01000018">
    <property type="protein sequence ID" value="RKL65359.1"/>
    <property type="molecule type" value="Genomic_DNA"/>
</dbReference>
<evidence type="ECO:0000256" key="4">
    <source>
        <dbReference type="ARBA" id="ARBA00023172"/>
    </source>
</evidence>
<dbReference type="PROSITE" id="PS51898">
    <property type="entry name" value="TYR_RECOMBINASE"/>
    <property type="match status" value="1"/>
</dbReference>
<name>A0A3A9JYU2_9BACI</name>
<dbReference type="GO" id="GO:0006310">
    <property type="term" value="P:DNA recombination"/>
    <property type="evidence" value="ECO:0007669"/>
    <property type="project" value="UniProtKB-KW"/>
</dbReference>
<evidence type="ECO:0000259" key="5">
    <source>
        <dbReference type="PROSITE" id="PS51898"/>
    </source>
</evidence>
<dbReference type="PANTHER" id="PTHR30349:SF64">
    <property type="entry name" value="PROPHAGE INTEGRASE INTD-RELATED"/>
    <property type="match status" value="1"/>
</dbReference>
<dbReference type="Pfam" id="PF14659">
    <property type="entry name" value="Phage_int_SAM_3"/>
    <property type="match status" value="1"/>
</dbReference>
<dbReference type="GO" id="GO:0003677">
    <property type="term" value="F:DNA binding"/>
    <property type="evidence" value="ECO:0007669"/>
    <property type="project" value="UniProtKB-KW"/>
</dbReference>
<evidence type="ECO:0000256" key="2">
    <source>
        <dbReference type="ARBA" id="ARBA00022908"/>
    </source>
</evidence>
<dbReference type="Proteomes" id="UP000281498">
    <property type="component" value="Unassembled WGS sequence"/>
</dbReference>
<dbReference type="CDD" id="cd01189">
    <property type="entry name" value="INT_ICEBs1_C_like"/>
    <property type="match status" value="1"/>
</dbReference>
<evidence type="ECO:0000313" key="6">
    <source>
        <dbReference type="EMBL" id="RKL65359.1"/>
    </source>
</evidence>
<protein>
    <submittedName>
        <fullName evidence="6">Site-specific integrase</fullName>
    </submittedName>
</protein>
<keyword evidence="4" id="KW-0233">DNA recombination</keyword>
<dbReference type="AlphaFoldDB" id="A0A3A9JYU2"/>
<evidence type="ECO:0000313" key="7">
    <source>
        <dbReference type="Proteomes" id="UP000281498"/>
    </source>
</evidence>
<dbReference type="Gene3D" id="1.10.150.130">
    <property type="match status" value="1"/>
</dbReference>
<gene>
    <name evidence="6" type="ORF">CR203_21395</name>
</gene>
<feature type="domain" description="Tyr recombinase" evidence="5">
    <location>
        <begin position="174"/>
        <end position="378"/>
    </location>
</feature>
<dbReference type="InterPro" id="IPR028259">
    <property type="entry name" value="AP2-like_int_N"/>
</dbReference>
<dbReference type="InterPro" id="IPR004107">
    <property type="entry name" value="Integrase_SAM-like_N"/>
</dbReference>
<dbReference type="Pfam" id="PF00589">
    <property type="entry name" value="Phage_integrase"/>
    <property type="match status" value="1"/>
</dbReference>
<dbReference type="RefSeq" id="WP_110937955.1">
    <property type="nucleotide sequence ID" value="NZ_KZ614147.1"/>
</dbReference>
<proteinExistence type="inferred from homology"/>
<keyword evidence="3" id="KW-0238">DNA-binding</keyword>
<dbReference type="SUPFAM" id="SSF56349">
    <property type="entry name" value="DNA breaking-rejoining enzymes"/>
    <property type="match status" value="1"/>
</dbReference>
<evidence type="ECO:0000256" key="3">
    <source>
        <dbReference type="ARBA" id="ARBA00023125"/>
    </source>
</evidence>
<dbReference type="Pfam" id="PF14657">
    <property type="entry name" value="Arm-DNA-bind_4"/>
    <property type="match status" value="1"/>
</dbReference>
<comment type="caution">
    <text evidence="6">The sequence shown here is derived from an EMBL/GenBank/DDBJ whole genome shotgun (WGS) entry which is preliminary data.</text>
</comment>
<evidence type="ECO:0000256" key="1">
    <source>
        <dbReference type="ARBA" id="ARBA00008857"/>
    </source>
</evidence>
<dbReference type="Gene3D" id="1.10.443.10">
    <property type="entry name" value="Intergrase catalytic core"/>
    <property type="match status" value="1"/>
</dbReference>
<dbReference type="InterPro" id="IPR050090">
    <property type="entry name" value="Tyrosine_recombinase_XerCD"/>
</dbReference>
<sequence>MAKITKYEKKNGTAYMIKGYIGINQKTGEKVQTTKMGFKTKKEAKLFLTQMQRDLEDYGGFTNENITFQEAFEEWFTQHSKEVKPTTEYAIKSKFNRILPEFGHLKIKNISGTDCQRVINKWALELKTFKDYKIQANLVFNYALRMEFINRNPMDKVTLPKRKQETTIVLGGDSKERFYTKDVLKLFLKVIKHKPMPYTMFHLLGYTGARKGELQSLHWSDIDFHLKTIEFNKTLSTLNGKKELCTPKTKSSYRRIAISDQTIHVLKEWRKEQTEFYKEHAVLLKSDHLQPVFTTYFAKSMDYCRLAYLNDQLISIYKDQPDLPKITVHGFRHTNASLLFVSGASIKDVQYQLGHSDIKTTMNIYTHVTNEAKDKTAIQFQNYMDE</sequence>